<reference evidence="2 3" key="1">
    <citation type="submission" date="2020-10" db="EMBL/GenBank/DDBJ databases">
        <title>The Coptis chinensis genome and diversification of protoberbering-type alkaloids.</title>
        <authorList>
            <person name="Wang B."/>
            <person name="Shu S."/>
            <person name="Song C."/>
            <person name="Liu Y."/>
        </authorList>
    </citation>
    <scope>NUCLEOTIDE SEQUENCE [LARGE SCALE GENOMIC DNA]</scope>
    <source>
        <strain evidence="2">HL-2020</strain>
        <tissue evidence="2">Leaf</tissue>
    </source>
</reference>
<dbReference type="OrthoDB" id="1744372at2759"/>
<proteinExistence type="predicted"/>
<name>A0A835LQZ1_9MAGN</name>
<comment type="caution">
    <text evidence="2">The sequence shown here is derived from an EMBL/GenBank/DDBJ whole genome shotgun (WGS) entry which is preliminary data.</text>
</comment>
<evidence type="ECO:0000313" key="3">
    <source>
        <dbReference type="Proteomes" id="UP000631114"/>
    </source>
</evidence>
<feature type="compositionally biased region" description="Low complexity" evidence="1">
    <location>
        <begin position="1"/>
        <end position="19"/>
    </location>
</feature>
<sequence length="160" mass="18369">MSKTLTSPPTMDTDSTSVDNEVVQEADSTADSKIDLSDNTPEIPDNQFSDIESMELLLPDWPMVDELRDEALQNLMTYQDSMKRNYDKKLLARAFKPGNWVLRTRQRSNEEPISGKLGENWEGPFIIERLASKCSYFLKNLTDDVLTKPWNASHLHLFNK</sequence>
<protein>
    <submittedName>
        <fullName evidence="2">Uncharacterized protein</fullName>
    </submittedName>
</protein>
<evidence type="ECO:0000313" key="2">
    <source>
        <dbReference type="EMBL" id="KAF9604868.1"/>
    </source>
</evidence>
<gene>
    <name evidence="2" type="ORF">IFM89_011150</name>
</gene>
<evidence type="ECO:0000256" key="1">
    <source>
        <dbReference type="SAM" id="MobiDB-lite"/>
    </source>
</evidence>
<accession>A0A835LQZ1</accession>
<keyword evidence="3" id="KW-1185">Reference proteome</keyword>
<organism evidence="2 3">
    <name type="scientific">Coptis chinensis</name>
    <dbReference type="NCBI Taxonomy" id="261450"/>
    <lineage>
        <taxon>Eukaryota</taxon>
        <taxon>Viridiplantae</taxon>
        <taxon>Streptophyta</taxon>
        <taxon>Embryophyta</taxon>
        <taxon>Tracheophyta</taxon>
        <taxon>Spermatophyta</taxon>
        <taxon>Magnoliopsida</taxon>
        <taxon>Ranunculales</taxon>
        <taxon>Ranunculaceae</taxon>
        <taxon>Coptidoideae</taxon>
        <taxon>Coptis</taxon>
    </lineage>
</organism>
<dbReference type="EMBL" id="JADFTS010000005">
    <property type="protein sequence ID" value="KAF9604868.1"/>
    <property type="molecule type" value="Genomic_DNA"/>
</dbReference>
<dbReference type="AlphaFoldDB" id="A0A835LQZ1"/>
<feature type="region of interest" description="Disordered" evidence="1">
    <location>
        <begin position="1"/>
        <end position="44"/>
    </location>
</feature>
<dbReference type="Proteomes" id="UP000631114">
    <property type="component" value="Unassembled WGS sequence"/>
</dbReference>